<gene>
    <name evidence="2" type="ORF">CLUMA_CG013912</name>
</gene>
<protein>
    <submittedName>
        <fullName evidence="2">CLUMA_CG013912, isoform A</fullName>
    </submittedName>
</protein>
<reference evidence="2 3" key="1">
    <citation type="submission" date="2015-04" db="EMBL/GenBank/DDBJ databases">
        <authorList>
            <person name="Syromyatnikov M.Y."/>
            <person name="Popov V.N."/>
        </authorList>
    </citation>
    <scope>NUCLEOTIDE SEQUENCE [LARGE SCALE GENOMIC DNA]</scope>
</reference>
<dbReference type="AlphaFoldDB" id="A0A1J1IM62"/>
<accession>A0A1J1IM62</accession>
<dbReference type="EMBL" id="CVRI01000054">
    <property type="protein sequence ID" value="CRL00652.1"/>
    <property type="molecule type" value="Genomic_DNA"/>
</dbReference>
<evidence type="ECO:0000256" key="1">
    <source>
        <dbReference type="SAM" id="MobiDB-lite"/>
    </source>
</evidence>
<dbReference type="Proteomes" id="UP000183832">
    <property type="component" value="Unassembled WGS sequence"/>
</dbReference>
<sequence length="77" mass="8786">MENYQEQALKDNEIMPQKPTPSCLPSTSAKEFTLKSISRLSLILFLQVRKTLISHGNQGNVFKASLDRDEKTFRTKS</sequence>
<evidence type="ECO:0000313" key="3">
    <source>
        <dbReference type="Proteomes" id="UP000183832"/>
    </source>
</evidence>
<evidence type="ECO:0000313" key="2">
    <source>
        <dbReference type="EMBL" id="CRL00652.1"/>
    </source>
</evidence>
<proteinExistence type="predicted"/>
<name>A0A1J1IM62_9DIPT</name>
<feature type="region of interest" description="Disordered" evidence="1">
    <location>
        <begin position="1"/>
        <end position="24"/>
    </location>
</feature>
<keyword evidence="3" id="KW-1185">Reference proteome</keyword>
<organism evidence="2 3">
    <name type="scientific">Clunio marinus</name>
    <dbReference type="NCBI Taxonomy" id="568069"/>
    <lineage>
        <taxon>Eukaryota</taxon>
        <taxon>Metazoa</taxon>
        <taxon>Ecdysozoa</taxon>
        <taxon>Arthropoda</taxon>
        <taxon>Hexapoda</taxon>
        <taxon>Insecta</taxon>
        <taxon>Pterygota</taxon>
        <taxon>Neoptera</taxon>
        <taxon>Endopterygota</taxon>
        <taxon>Diptera</taxon>
        <taxon>Nematocera</taxon>
        <taxon>Chironomoidea</taxon>
        <taxon>Chironomidae</taxon>
        <taxon>Clunio</taxon>
    </lineage>
</organism>